<dbReference type="PANTHER" id="PTHR11918">
    <property type="entry name" value="RADICAL SAM PROTEINS"/>
    <property type="match status" value="1"/>
</dbReference>
<protein>
    <recommendedName>
        <fullName evidence="2">Radical SAM core domain-containing protein</fullName>
    </recommendedName>
</protein>
<dbReference type="PROSITE" id="PS51918">
    <property type="entry name" value="RADICAL_SAM"/>
    <property type="match status" value="1"/>
</dbReference>
<dbReference type="InterPro" id="IPR007197">
    <property type="entry name" value="rSAM"/>
</dbReference>
<feature type="domain" description="Radical SAM core" evidence="2">
    <location>
        <begin position="1"/>
        <end position="179"/>
    </location>
</feature>
<evidence type="ECO:0000313" key="3">
    <source>
        <dbReference type="EMBL" id="GAF70916.1"/>
    </source>
</evidence>
<name>X0S6R5_9ZZZZ</name>
<sequence length="196" mass="22803">KIFRLLGDDTGSYGLDIGKSFPELLDELTKISGDSIFIISGLNPKWAAKYKDEIIENLKSKKIKKIDIPIQSGNSRILGLMRRFTDVEKINEAISEFMNVSPDLIIETHCIIGFPTETWEEFEDSLDFIKKNSIYSGYILQYSCDKNTVAGKIEPKITDKEMLRRIKYSKDFLKHLGYFVVYIPRRRNIRFDKFEK</sequence>
<dbReference type="Gene3D" id="3.80.30.20">
    <property type="entry name" value="tm_1862 like domain"/>
    <property type="match status" value="1"/>
</dbReference>
<dbReference type="EMBL" id="BARS01009174">
    <property type="protein sequence ID" value="GAF70916.1"/>
    <property type="molecule type" value="Genomic_DNA"/>
</dbReference>
<feature type="non-terminal residue" evidence="3">
    <location>
        <position position="1"/>
    </location>
</feature>
<reference evidence="3" key="1">
    <citation type="journal article" date="2014" name="Front. Microbiol.">
        <title>High frequency of phylogenetically diverse reductive dehalogenase-homologous genes in deep subseafloor sedimentary metagenomes.</title>
        <authorList>
            <person name="Kawai M."/>
            <person name="Futagami T."/>
            <person name="Toyoda A."/>
            <person name="Takaki Y."/>
            <person name="Nishi S."/>
            <person name="Hori S."/>
            <person name="Arai W."/>
            <person name="Tsubouchi T."/>
            <person name="Morono Y."/>
            <person name="Uchiyama I."/>
            <person name="Ito T."/>
            <person name="Fujiyama A."/>
            <person name="Inagaki F."/>
            <person name="Takami H."/>
        </authorList>
    </citation>
    <scope>NUCLEOTIDE SEQUENCE</scope>
    <source>
        <strain evidence="3">Expedition CK06-06</strain>
    </source>
</reference>
<dbReference type="GO" id="GO:0051536">
    <property type="term" value="F:iron-sulfur cluster binding"/>
    <property type="evidence" value="ECO:0007669"/>
    <property type="project" value="InterPro"/>
</dbReference>
<dbReference type="SUPFAM" id="SSF102114">
    <property type="entry name" value="Radical SAM enzymes"/>
    <property type="match status" value="1"/>
</dbReference>
<dbReference type="InterPro" id="IPR006638">
    <property type="entry name" value="Elp3/MiaA/NifB-like_rSAM"/>
</dbReference>
<dbReference type="Pfam" id="PF04055">
    <property type="entry name" value="Radical_SAM"/>
    <property type="match status" value="1"/>
</dbReference>
<accession>X0S6R5</accession>
<dbReference type="InterPro" id="IPR023404">
    <property type="entry name" value="rSAM_horseshoe"/>
</dbReference>
<keyword evidence="1" id="KW-0808">Transferase</keyword>
<dbReference type="GO" id="GO:0035598">
    <property type="term" value="F:tRNA (N(6)-L-threonylcarbamoyladenosine(37)-C(2))-methylthiotransferase activity"/>
    <property type="evidence" value="ECO:0007669"/>
    <property type="project" value="TreeGrafter"/>
</dbReference>
<gene>
    <name evidence="3" type="ORF">S01H1_17312</name>
</gene>
<organism evidence="3">
    <name type="scientific">marine sediment metagenome</name>
    <dbReference type="NCBI Taxonomy" id="412755"/>
    <lineage>
        <taxon>unclassified sequences</taxon>
        <taxon>metagenomes</taxon>
        <taxon>ecological metagenomes</taxon>
    </lineage>
</organism>
<evidence type="ECO:0000256" key="1">
    <source>
        <dbReference type="ARBA" id="ARBA00022679"/>
    </source>
</evidence>
<proteinExistence type="predicted"/>
<comment type="caution">
    <text evidence="3">The sequence shown here is derived from an EMBL/GenBank/DDBJ whole genome shotgun (WGS) entry which is preliminary data.</text>
</comment>
<dbReference type="AlphaFoldDB" id="X0S6R5"/>
<dbReference type="PANTHER" id="PTHR11918:SF45">
    <property type="entry name" value="THREONYLCARBAMOYLADENOSINE TRNA METHYLTHIOTRANSFERASE"/>
    <property type="match status" value="1"/>
</dbReference>
<evidence type="ECO:0000259" key="2">
    <source>
        <dbReference type="PROSITE" id="PS51918"/>
    </source>
</evidence>
<dbReference type="InterPro" id="IPR058240">
    <property type="entry name" value="rSAM_sf"/>
</dbReference>
<dbReference type="SMART" id="SM00729">
    <property type="entry name" value="Elp3"/>
    <property type="match status" value="1"/>
</dbReference>